<protein>
    <recommendedName>
        <fullName evidence="2">histidine kinase</fullName>
        <ecNumber evidence="2">2.7.13.3</ecNumber>
    </recommendedName>
</protein>
<dbReference type="InterPro" id="IPR035965">
    <property type="entry name" value="PAS-like_dom_sf"/>
</dbReference>
<dbReference type="PROSITE" id="PS50112">
    <property type="entry name" value="PAS"/>
    <property type="match status" value="2"/>
</dbReference>
<evidence type="ECO:0000256" key="1">
    <source>
        <dbReference type="ARBA" id="ARBA00000085"/>
    </source>
</evidence>
<sequence length="963" mass="106249">MLIVVPLTPQNLNTSIKGVQLLPHDTGEVRRQKFARIILDAMYQFLGLLDVNGTVLEINRSALEGAGIALEDVVGKPFWEARWWAVSDEARAQVRSMVEHAAQGHFIRRDMEVFGDLHGEKSIFVDFSLTPIRDDQGQVAFLLPEGRNISEKVAIQAELTRKNGELQQALERLREIDGFKTKFFANVSHELRTPLTLILGPVEQLLKEPSQLGERERARLVTVQRNARSLLQQVNDLLDLARIDADKMPLAYAHVNLTSLLQEIAAAFAASAEERSIVFQIDSPSELLVDVDRAKFVRIVANLLSNAFKFTHTGGRIRCSLHRVSNDRFLLSVQDNGPGVPTELKELIFARFAQASTDISSYGSGLGLNIVKEFVELHLGTVVVLDAAGGGAIFQVEMPLRAPQGTFVREMGDHAAPALHQEPDSLPGLPPPSLAHRAGLAHILVVEDNQDLLHFLHDVLVDNYNVTLAVNGAAAMAAVLQHPPDLIITDLMMPQVDGMQLIRELRGMAQFHHIPAIVLTARSDDSLRSNLLEEFVQDYLTKPFSPQELRARVHNLITVKRSVELLQGELASQASDVGELTAALVTHRKFLQDSLHALQLSERRWLGLYENTAVGIAMADGEGRILIANPALQKMLGYDEQEIRGLSLIEITEASERSMTEHNVHGLMDGIMPSYQLEKRYEMRNGGYLWANVSASRIPAVDGDGPWLAVIVQDISSRKQAESELAATQTELVRVSRFTAMGELAASIAHEVNQPLSAIATNSQAALRWMSRDTPDLNEVAAALNRVYRDANLAGDVIARIRNFLSRGGIKHERIAVQHILYDLLRMLHNLFQESGVQVTVLVSPALPNLNADKVQLQQVLLNLLINAVEAMREQAPGQRLLSITVTEQATQGMVFTVCDSGTGIAPEMQPKIFDALFSTKNDGLGMGLAISRSIVENHGGWLRLEPESGTGACFRFNIPLMP</sequence>
<dbReference type="SMART" id="SM00091">
    <property type="entry name" value="PAS"/>
    <property type="match status" value="2"/>
</dbReference>
<evidence type="ECO:0000259" key="5">
    <source>
        <dbReference type="PROSITE" id="PS50109"/>
    </source>
</evidence>
<organism evidence="9 10">
    <name type="scientific">Rhodoferax lithotrophicus</name>
    <dbReference type="NCBI Taxonomy" id="2798804"/>
    <lineage>
        <taxon>Bacteria</taxon>
        <taxon>Pseudomonadati</taxon>
        <taxon>Pseudomonadota</taxon>
        <taxon>Betaproteobacteria</taxon>
        <taxon>Burkholderiales</taxon>
        <taxon>Comamonadaceae</taxon>
        <taxon>Rhodoferax</taxon>
    </lineage>
</organism>
<dbReference type="Gene3D" id="3.40.50.2300">
    <property type="match status" value="1"/>
</dbReference>
<evidence type="ECO:0000313" key="9">
    <source>
        <dbReference type="EMBL" id="BCO26165.1"/>
    </source>
</evidence>
<dbReference type="Pfam" id="PF08448">
    <property type="entry name" value="PAS_4"/>
    <property type="match status" value="1"/>
</dbReference>
<dbReference type="SUPFAM" id="SSF55874">
    <property type="entry name" value="ATPase domain of HSP90 chaperone/DNA topoisomerase II/histidine kinase"/>
    <property type="match status" value="2"/>
</dbReference>
<dbReference type="Gene3D" id="3.30.450.20">
    <property type="entry name" value="PAS domain"/>
    <property type="match status" value="2"/>
</dbReference>
<dbReference type="PROSITE" id="PS50113">
    <property type="entry name" value="PAC"/>
    <property type="match status" value="2"/>
</dbReference>
<feature type="domain" description="PAS" evidence="7">
    <location>
        <begin position="31"/>
        <end position="105"/>
    </location>
</feature>
<dbReference type="Gene3D" id="3.30.565.10">
    <property type="entry name" value="Histidine kinase-like ATPase, C-terminal domain"/>
    <property type="match status" value="2"/>
</dbReference>
<feature type="domain" description="Histidine kinase" evidence="5">
    <location>
        <begin position="747"/>
        <end position="963"/>
    </location>
</feature>
<dbReference type="SMART" id="SM00387">
    <property type="entry name" value="HATPase_c"/>
    <property type="match status" value="2"/>
</dbReference>
<feature type="modified residue" description="4-aspartylphosphate" evidence="4">
    <location>
        <position position="490"/>
    </location>
</feature>
<keyword evidence="9" id="KW-0418">Kinase</keyword>
<dbReference type="InterPro" id="IPR000700">
    <property type="entry name" value="PAS-assoc_C"/>
</dbReference>
<evidence type="ECO:0000259" key="6">
    <source>
        <dbReference type="PROSITE" id="PS50110"/>
    </source>
</evidence>
<feature type="domain" description="PAS" evidence="7">
    <location>
        <begin position="601"/>
        <end position="671"/>
    </location>
</feature>
<dbReference type="Pfam" id="PF00512">
    <property type="entry name" value="HisKA"/>
    <property type="match status" value="2"/>
</dbReference>
<dbReference type="Proteomes" id="UP000824366">
    <property type="component" value="Chromosome"/>
</dbReference>
<comment type="catalytic activity">
    <reaction evidence="1">
        <text>ATP + protein L-histidine = ADP + protein N-phospho-L-histidine.</text>
        <dbReference type="EC" id="2.7.13.3"/>
    </reaction>
</comment>
<keyword evidence="3 4" id="KW-0597">Phosphoprotein</keyword>
<dbReference type="EMBL" id="AP024238">
    <property type="protein sequence ID" value="BCO26165.1"/>
    <property type="molecule type" value="Genomic_DNA"/>
</dbReference>
<keyword evidence="9" id="KW-0808">Transferase</keyword>
<feature type="domain" description="PAC" evidence="8">
    <location>
        <begin position="675"/>
        <end position="727"/>
    </location>
</feature>
<dbReference type="SMART" id="SM00388">
    <property type="entry name" value="HisKA"/>
    <property type="match status" value="2"/>
</dbReference>
<evidence type="ECO:0000256" key="4">
    <source>
        <dbReference type="PROSITE-ProRule" id="PRU00169"/>
    </source>
</evidence>
<dbReference type="SUPFAM" id="SSF52172">
    <property type="entry name" value="CheY-like"/>
    <property type="match status" value="1"/>
</dbReference>
<dbReference type="InterPro" id="IPR013656">
    <property type="entry name" value="PAS_4"/>
</dbReference>
<dbReference type="EC" id="2.7.13.3" evidence="2"/>
<dbReference type="InterPro" id="IPR036097">
    <property type="entry name" value="HisK_dim/P_sf"/>
</dbReference>
<dbReference type="CDD" id="cd00082">
    <property type="entry name" value="HisKA"/>
    <property type="match status" value="2"/>
</dbReference>
<dbReference type="InterPro" id="IPR036890">
    <property type="entry name" value="HATPase_C_sf"/>
</dbReference>
<dbReference type="InterPro" id="IPR004358">
    <property type="entry name" value="Sig_transdc_His_kin-like_C"/>
</dbReference>
<dbReference type="InterPro" id="IPR000014">
    <property type="entry name" value="PAS"/>
</dbReference>
<feature type="domain" description="Histidine kinase" evidence="5">
    <location>
        <begin position="186"/>
        <end position="402"/>
    </location>
</feature>
<dbReference type="CDD" id="cd00130">
    <property type="entry name" value="PAS"/>
    <property type="match status" value="2"/>
</dbReference>
<evidence type="ECO:0000256" key="3">
    <source>
        <dbReference type="ARBA" id="ARBA00022553"/>
    </source>
</evidence>
<name>A0ABM7MJ29_9BURK</name>
<dbReference type="PANTHER" id="PTHR43547:SF2">
    <property type="entry name" value="HYBRID SIGNAL TRANSDUCTION HISTIDINE KINASE C"/>
    <property type="match status" value="1"/>
</dbReference>
<dbReference type="InterPro" id="IPR003594">
    <property type="entry name" value="HATPase_dom"/>
</dbReference>
<dbReference type="SMART" id="SM00448">
    <property type="entry name" value="REC"/>
    <property type="match status" value="1"/>
</dbReference>
<dbReference type="Gene3D" id="1.10.287.130">
    <property type="match status" value="2"/>
</dbReference>
<dbReference type="PRINTS" id="PR00344">
    <property type="entry name" value="BCTRLSENSOR"/>
</dbReference>
<dbReference type="InterPro" id="IPR001789">
    <property type="entry name" value="Sig_transdc_resp-reg_receiver"/>
</dbReference>
<dbReference type="InterPro" id="IPR001610">
    <property type="entry name" value="PAC"/>
</dbReference>
<dbReference type="SUPFAM" id="SSF47384">
    <property type="entry name" value="Homodimeric domain of signal transducing histidine kinase"/>
    <property type="match status" value="2"/>
</dbReference>
<dbReference type="PANTHER" id="PTHR43547">
    <property type="entry name" value="TWO-COMPONENT HISTIDINE KINASE"/>
    <property type="match status" value="1"/>
</dbReference>
<evidence type="ECO:0000256" key="2">
    <source>
        <dbReference type="ARBA" id="ARBA00012438"/>
    </source>
</evidence>
<dbReference type="InterPro" id="IPR003661">
    <property type="entry name" value="HisK_dim/P_dom"/>
</dbReference>
<gene>
    <name evidence="9" type="ORF">MIZ03_1045</name>
</gene>
<keyword evidence="10" id="KW-1185">Reference proteome</keyword>
<dbReference type="NCBIfam" id="TIGR00229">
    <property type="entry name" value="sensory_box"/>
    <property type="match status" value="2"/>
</dbReference>
<proteinExistence type="predicted"/>
<feature type="domain" description="PAC" evidence="8">
    <location>
        <begin position="109"/>
        <end position="161"/>
    </location>
</feature>
<dbReference type="GO" id="GO:0016301">
    <property type="term" value="F:kinase activity"/>
    <property type="evidence" value="ECO:0007669"/>
    <property type="project" value="UniProtKB-KW"/>
</dbReference>
<evidence type="ECO:0000259" key="8">
    <source>
        <dbReference type="PROSITE" id="PS50113"/>
    </source>
</evidence>
<dbReference type="Pfam" id="PF00072">
    <property type="entry name" value="Response_reg"/>
    <property type="match status" value="1"/>
</dbReference>
<dbReference type="PROSITE" id="PS50110">
    <property type="entry name" value="RESPONSE_REGULATORY"/>
    <property type="match status" value="1"/>
</dbReference>
<accession>A0ABM7MJ29</accession>
<feature type="domain" description="Response regulatory" evidence="6">
    <location>
        <begin position="442"/>
        <end position="557"/>
    </location>
</feature>
<reference evidence="9 10" key="1">
    <citation type="journal article" date="2021" name="Microbiol. Spectr.">
        <title>A Single Bacterium Capable of Oxidation and Reduction of Iron at Circumneutral pH.</title>
        <authorList>
            <person name="Kato S."/>
            <person name="Ohkuma M."/>
        </authorList>
    </citation>
    <scope>NUCLEOTIDE SEQUENCE [LARGE SCALE GENOMIC DNA]</scope>
    <source>
        <strain evidence="9 10">MIZ03</strain>
    </source>
</reference>
<evidence type="ECO:0000313" key="10">
    <source>
        <dbReference type="Proteomes" id="UP000824366"/>
    </source>
</evidence>
<dbReference type="InterPro" id="IPR011006">
    <property type="entry name" value="CheY-like_superfamily"/>
</dbReference>
<dbReference type="InterPro" id="IPR005467">
    <property type="entry name" value="His_kinase_dom"/>
</dbReference>
<dbReference type="Pfam" id="PF13426">
    <property type="entry name" value="PAS_9"/>
    <property type="match status" value="1"/>
</dbReference>
<dbReference type="PROSITE" id="PS50109">
    <property type="entry name" value="HIS_KIN"/>
    <property type="match status" value="2"/>
</dbReference>
<dbReference type="Pfam" id="PF02518">
    <property type="entry name" value="HATPase_c"/>
    <property type="match status" value="2"/>
</dbReference>
<evidence type="ECO:0000259" key="7">
    <source>
        <dbReference type="PROSITE" id="PS50112"/>
    </source>
</evidence>
<dbReference type="SMART" id="SM00086">
    <property type="entry name" value="PAC"/>
    <property type="match status" value="2"/>
</dbReference>
<dbReference type="SUPFAM" id="SSF55785">
    <property type="entry name" value="PYP-like sensor domain (PAS domain)"/>
    <property type="match status" value="2"/>
</dbReference>